<organism evidence="1 2">
    <name type="scientific">Trematosphaeria pertusa</name>
    <dbReference type="NCBI Taxonomy" id="390896"/>
    <lineage>
        <taxon>Eukaryota</taxon>
        <taxon>Fungi</taxon>
        <taxon>Dikarya</taxon>
        <taxon>Ascomycota</taxon>
        <taxon>Pezizomycotina</taxon>
        <taxon>Dothideomycetes</taxon>
        <taxon>Pleosporomycetidae</taxon>
        <taxon>Pleosporales</taxon>
        <taxon>Massarineae</taxon>
        <taxon>Trematosphaeriaceae</taxon>
        <taxon>Trematosphaeria</taxon>
    </lineage>
</organism>
<sequence length="462" mass="52936">MQRTGMALSGGWIIHSLEATPAILTEEDITTASLGKITEFYEGVKTLMLIRLGGLPQDLREDLISRPALDFYGIPYAAVDSEMYRDIGWVEEWSHAVTEVSIRMRGYPRELRKQLRQVAVAVRIPSGRQAIVEKEKIIDTDLAFLFLDLPKKIRYQVYRHLLVKENIIVCDWAAGTDVKSIRRRTDYDVRVGKDQRRTTYQVRAMGKKQEIDLAIMRVNKQIADESATVFYGENTFQFLGCMDSALSFLHDHARHFDTVQRVEIRYSCNVAASFKGCYNLTCPIPLVPLTWPHSFRKLVNFLVHCSRGLVDFKLILDDTFWEATPWDPSDPRGSARKVFFTDNLCKPPRAKNFSPTEAIQNGNSPKFVARNFLQHIARLGGVNIMLDIEGWNKNAERRRFARELMDVVVQHTLQRPYLADDAKPECVCRTRYLKESCIWDRDGKPATGGILPFADSNAMRHS</sequence>
<keyword evidence="2" id="KW-1185">Reference proteome</keyword>
<name>A0A6A6IBN2_9PLEO</name>
<dbReference type="PANTHER" id="PTHR42085:SF2">
    <property type="entry name" value="F-BOX DOMAIN-CONTAINING PROTEIN"/>
    <property type="match status" value="1"/>
</dbReference>
<accession>A0A6A6IBN2</accession>
<dbReference type="Proteomes" id="UP000800094">
    <property type="component" value="Unassembled WGS sequence"/>
</dbReference>
<protein>
    <submittedName>
        <fullName evidence="1">Uncharacterized protein</fullName>
    </submittedName>
</protein>
<evidence type="ECO:0000313" key="2">
    <source>
        <dbReference type="Proteomes" id="UP000800094"/>
    </source>
</evidence>
<dbReference type="RefSeq" id="XP_033681907.1">
    <property type="nucleotide sequence ID" value="XM_033832167.1"/>
</dbReference>
<gene>
    <name evidence="1" type="ORF">BU26DRAFT_552800</name>
</gene>
<reference evidence="1" key="1">
    <citation type="journal article" date="2020" name="Stud. Mycol.">
        <title>101 Dothideomycetes genomes: a test case for predicting lifestyles and emergence of pathogens.</title>
        <authorList>
            <person name="Haridas S."/>
            <person name="Albert R."/>
            <person name="Binder M."/>
            <person name="Bloem J."/>
            <person name="Labutti K."/>
            <person name="Salamov A."/>
            <person name="Andreopoulos B."/>
            <person name="Baker S."/>
            <person name="Barry K."/>
            <person name="Bills G."/>
            <person name="Bluhm B."/>
            <person name="Cannon C."/>
            <person name="Castanera R."/>
            <person name="Culley D."/>
            <person name="Daum C."/>
            <person name="Ezra D."/>
            <person name="Gonzalez J."/>
            <person name="Henrissat B."/>
            <person name="Kuo A."/>
            <person name="Liang C."/>
            <person name="Lipzen A."/>
            <person name="Lutzoni F."/>
            <person name="Magnuson J."/>
            <person name="Mondo S."/>
            <person name="Nolan M."/>
            <person name="Ohm R."/>
            <person name="Pangilinan J."/>
            <person name="Park H.-J."/>
            <person name="Ramirez L."/>
            <person name="Alfaro M."/>
            <person name="Sun H."/>
            <person name="Tritt A."/>
            <person name="Yoshinaga Y."/>
            <person name="Zwiers L.-H."/>
            <person name="Turgeon B."/>
            <person name="Goodwin S."/>
            <person name="Spatafora J."/>
            <person name="Crous P."/>
            <person name="Grigoriev I."/>
        </authorList>
    </citation>
    <scope>NUCLEOTIDE SEQUENCE</scope>
    <source>
        <strain evidence="1">CBS 122368</strain>
    </source>
</reference>
<dbReference type="OrthoDB" id="3913421at2759"/>
<dbReference type="AlphaFoldDB" id="A0A6A6IBN2"/>
<proteinExistence type="predicted"/>
<dbReference type="GeneID" id="54585497"/>
<dbReference type="InterPro" id="IPR038883">
    <property type="entry name" value="AN11006-like"/>
</dbReference>
<evidence type="ECO:0000313" key="1">
    <source>
        <dbReference type="EMBL" id="KAF2246903.1"/>
    </source>
</evidence>
<dbReference type="EMBL" id="ML987198">
    <property type="protein sequence ID" value="KAF2246903.1"/>
    <property type="molecule type" value="Genomic_DNA"/>
</dbReference>
<dbReference type="PANTHER" id="PTHR42085">
    <property type="entry name" value="F-BOX DOMAIN-CONTAINING PROTEIN"/>
    <property type="match status" value="1"/>
</dbReference>